<accession>A0A9D1STB9</accession>
<dbReference type="EMBL" id="DVNZ01000091">
    <property type="protein sequence ID" value="HIU94077.1"/>
    <property type="molecule type" value="Genomic_DNA"/>
</dbReference>
<dbReference type="AlphaFoldDB" id="A0A9D1STB9"/>
<feature type="signal peptide" evidence="1">
    <location>
        <begin position="1"/>
        <end position="26"/>
    </location>
</feature>
<organism evidence="2 3">
    <name type="scientific">Candidatus Aphodomorpha intestinavium</name>
    <dbReference type="NCBI Taxonomy" id="2840672"/>
    <lineage>
        <taxon>Bacteria</taxon>
        <taxon>Bacillati</taxon>
        <taxon>Bacillota</taxon>
        <taxon>Clostridia</taxon>
        <taxon>Eubacteriales</taxon>
        <taxon>Candidatus Aphodomorpha</taxon>
    </lineage>
</organism>
<keyword evidence="1" id="KW-0732">Signal</keyword>
<evidence type="ECO:0000313" key="2">
    <source>
        <dbReference type="EMBL" id="HIU94077.1"/>
    </source>
</evidence>
<protein>
    <submittedName>
        <fullName evidence="2">Uncharacterized protein</fullName>
    </submittedName>
</protein>
<proteinExistence type="predicted"/>
<comment type="caution">
    <text evidence="2">The sequence shown here is derived from an EMBL/GenBank/DDBJ whole genome shotgun (WGS) entry which is preliminary data.</text>
</comment>
<dbReference type="Proteomes" id="UP000824128">
    <property type="component" value="Unassembled WGS sequence"/>
</dbReference>
<reference evidence="2" key="1">
    <citation type="submission" date="2020-10" db="EMBL/GenBank/DDBJ databases">
        <authorList>
            <person name="Gilroy R."/>
        </authorList>
    </citation>
    <scope>NUCLEOTIDE SEQUENCE</scope>
    <source>
        <strain evidence="2">ChiGjej2B2-16831</strain>
    </source>
</reference>
<reference evidence="2" key="2">
    <citation type="journal article" date="2021" name="PeerJ">
        <title>Extensive microbial diversity within the chicken gut microbiome revealed by metagenomics and culture.</title>
        <authorList>
            <person name="Gilroy R."/>
            <person name="Ravi A."/>
            <person name="Getino M."/>
            <person name="Pursley I."/>
            <person name="Horton D.L."/>
            <person name="Alikhan N.F."/>
            <person name="Baker D."/>
            <person name="Gharbi K."/>
            <person name="Hall N."/>
            <person name="Watson M."/>
            <person name="Adriaenssens E.M."/>
            <person name="Foster-Nyarko E."/>
            <person name="Jarju S."/>
            <person name="Secka A."/>
            <person name="Antonio M."/>
            <person name="Oren A."/>
            <person name="Chaudhuri R.R."/>
            <person name="La Ragione R."/>
            <person name="Hildebrand F."/>
            <person name="Pallen M.J."/>
        </authorList>
    </citation>
    <scope>NUCLEOTIDE SEQUENCE</scope>
    <source>
        <strain evidence="2">ChiGjej2B2-16831</strain>
    </source>
</reference>
<gene>
    <name evidence="2" type="ORF">IAD24_02850</name>
</gene>
<sequence length="402" mass="44450">MIKKLIVILCAATAIFVCLSCQPTPAEDVVVNRGESGTWGGAAPEAIPTADLQSIPQQLTLTEQPQKNVTVSIDAPVLLARDAAYPILEVLPYDTLHNPDFINRVLQAVCPGGTVYEPWERTKAEVAEQLEAALAYHGQSGSVVDKDLLDDLYIPMFEEEYQNAPETADKVRHDVASGFESGQYYFVERPDGGTARLQFRSGNSMDFMATEGMVFYNERFIQEGDPPLAEPEISEEEAIRIGDEFLRGLGIECTALAGVEKGFSFYNYERQDSIYLLNYLRKIGEAYSLDMERVDGWTDPVNLSSTLGAPWQPESAYLAVSPDGVIYASFEGLSRTSQVLEEDSALCDFARITDRIVEQLGFQYAGYQIDGNGNAIMNNLQVKNIELIYALVCQKDRVDVGV</sequence>
<evidence type="ECO:0000313" key="3">
    <source>
        <dbReference type="Proteomes" id="UP000824128"/>
    </source>
</evidence>
<feature type="chain" id="PRO_5039579296" evidence="1">
    <location>
        <begin position="27"/>
        <end position="402"/>
    </location>
</feature>
<name>A0A9D1STB9_9FIRM</name>
<evidence type="ECO:0000256" key="1">
    <source>
        <dbReference type="SAM" id="SignalP"/>
    </source>
</evidence>
<feature type="non-terminal residue" evidence="2">
    <location>
        <position position="402"/>
    </location>
</feature>